<dbReference type="Pfam" id="PF07690">
    <property type="entry name" value="MFS_1"/>
    <property type="match status" value="1"/>
</dbReference>
<dbReference type="InterPro" id="IPR020846">
    <property type="entry name" value="MFS_dom"/>
</dbReference>
<evidence type="ECO:0000259" key="7">
    <source>
        <dbReference type="PROSITE" id="PS50850"/>
    </source>
</evidence>
<feature type="transmembrane region" description="Helical" evidence="6">
    <location>
        <begin position="12"/>
        <end position="35"/>
    </location>
</feature>
<feature type="transmembrane region" description="Helical" evidence="6">
    <location>
        <begin position="111"/>
        <end position="129"/>
    </location>
</feature>
<comment type="caution">
    <text evidence="8">The sequence shown here is derived from an EMBL/GenBank/DDBJ whole genome shotgun (WGS) entry which is preliminary data.</text>
</comment>
<evidence type="ECO:0000256" key="5">
    <source>
        <dbReference type="ARBA" id="ARBA00023136"/>
    </source>
</evidence>
<dbReference type="Gene3D" id="1.20.1250.20">
    <property type="entry name" value="MFS general substrate transporter like domains"/>
    <property type="match status" value="2"/>
</dbReference>
<evidence type="ECO:0000256" key="3">
    <source>
        <dbReference type="ARBA" id="ARBA00022692"/>
    </source>
</evidence>
<keyword evidence="4 6" id="KW-1133">Transmembrane helix</keyword>
<dbReference type="AlphaFoldDB" id="A0A9D2CN08"/>
<dbReference type="CDD" id="cd17489">
    <property type="entry name" value="MFS_YfcJ_like"/>
    <property type="match status" value="1"/>
</dbReference>
<evidence type="ECO:0000313" key="8">
    <source>
        <dbReference type="EMBL" id="HIY91951.1"/>
    </source>
</evidence>
<reference evidence="8" key="2">
    <citation type="submission" date="2021-04" db="EMBL/GenBank/DDBJ databases">
        <authorList>
            <person name="Gilroy R."/>
        </authorList>
    </citation>
    <scope>NUCLEOTIDE SEQUENCE</scope>
    <source>
        <strain evidence="8">3204</strain>
    </source>
</reference>
<comment type="subcellular location">
    <subcellularLocation>
        <location evidence="1">Cell membrane</location>
        <topology evidence="1">Multi-pass membrane protein</topology>
    </subcellularLocation>
</comment>
<evidence type="ECO:0000256" key="4">
    <source>
        <dbReference type="ARBA" id="ARBA00022989"/>
    </source>
</evidence>
<evidence type="ECO:0000256" key="6">
    <source>
        <dbReference type="SAM" id="Phobius"/>
    </source>
</evidence>
<keyword evidence="2" id="KW-0813">Transport</keyword>
<sequence>MNTNNSLFSRDFWLLALTNFFVMTGYYSLMVTIGLYSVNQFQAPTSISGLIVGITVIGILISRFSSGYLTHIFSNKQLMVAGTILLVPATLLYQLAGSVFFLILVRLIQGVAIGLISTVTNTAVVLLFPKARTGEGIGYFSLSTILATAIGPFAGLLIEQTFGFSAMFIMETILAVLALLFCLLVNGQKIAFHFTEKHPKISIQNFIEPKALPIASTIFIVGLGYAAIQAYLSFYSTELHLATYSSIFFLIYAFAILISRPFTGKAIDRFGENAIIVPSAIINMLGLCLLAITNSGWMMLLSAFLIGLGFGNFQSTCQTVAARSVPIERLSQATATYFILFDLSLGVGPYALGIVEPFMGYRGLFGSMGAMVIVGLIWYLLIHGHKRKNSNIVLPSETLNKELD</sequence>
<feature type="transmembrane region" description="Helical" evidence="6">
    <location>
        <begin position="136"/>
        <end position="158"/>
    </location>
</feature>
<feature type="transmembrane region" description="Helical" evidence="6">
    <location>
        <begin position="241"/>
        <end position="258"/>
    </location>
</feature>
<feature type="transmembrane region" description="Helical" evidence="6">
    <location>
        <begin position="211"/>
        <end position="235"/>
    </location>
</feature>
<dbReference type="PANTHER" id="PTHR23531">
    <property type="entry name" value="QUINOLENE RESISTANCE PROTEIN NORA"/>
    <property type="match status" value="1"/>
</dbReference>
<dbReference type="SUPFAM" id="SSF103473">
    <property type="entry name" value="MFS general substrate transporter"/>
    <property type="match status" value="1"/>
</dbReference>
<dbReference type="GO" id="GO:0022857">
    <property type="term" value="F:transmembrane transporter activity"/>
    <property type="evidence" value="ECO:0007669"/>
    <property type="project" value="InterPro"/>
</dbReference>
<dbReference type="PROSITE" id="PS50850">
    <property type="entry name" value="MFS"/>
    <property type="match status" value="1"/>
</dbReference>
<dbReference type="PANTHER" id="PTHR23531:SF1">
    <property type="entry name" value="QUINOLENE RESISTANCE PROTEIN NORA"/>
    <property type="match status" value="1"/>
</dbReference>
<protein>
    <submittedName>
        <fullName evidence="8">MFS transporter</fullName>
    </submittedName>
</protein>
<dbReference type="InterPro" id="IPR052714">
    <property type="entry name" value="MFS_Exporter"/>
</dbReference>
<feature type="transmembrane region" description="Helical" evidence="6">
    <location>
        <begin position="334"/>
        <end position="352"/>
    </location>
</feature>
<evidence type="ECO:0000256" key="2">
    <source>
        <dbReference type="ARBA" id="ARBA00022448"/>
    </source>
</evidence>
<evidence type="ECO:0000256" key="1">
    <source>
        <dbReference type="ARBA" id="ARBA00004651"/>
    </source>
</evidence>
<feature type="transmembrane region" description="Helical" evidence="6">
    <location>
        <begin position="298"/>
        <end position="322"/>
    </location>
</feature>
<feature type="transmembrane region" description="Helical" evidence="6">
    <location>
        <begin position="270"/>
        <end position="292"/>
    </location>
</feature>
<keyword evidence="3 6" id="KW-0812">Transmembrane</keyword>
<dbReference type="Proteomes" id="UP000824013">
    <property type="component" value="Unassembled WGS sequence"/>
</dbReference>
<dbReference type="InterPro" id="IPR036259">
    <property type="entry name" value="MFS_trans_sf"/>
</dbReference>
<feature type="transmembrane region" description="Helical" evidence="6">
    <location>
        <begin position="47"/>
        <end position="66"/>
    </location>
</feature>
<organism evidence="8 9">
    <name type="scientific">Candidatus Companilactobacillus pullicola</name>
    <dbReference type="NCBI Taxonomy" id="2838523"/>
    <lineage>
        <taxon>Bacteria</taxon>
        <taxon>Bacillati</taxon>
        <taxon>Bacillota</taxon>
        <taxon>Bacilli</taxon>
        <taxon>Lactobacillales</taxon>
        <taxon>Lactobacillaceae</taxon>
        <taxon>Companilactobacillus</taxon>
    </lineage>
</organism>
<dbReference type="GO" id="GO:0005886">
    <property type="term" value="C:plasma membrane"/>
    <property type="evidence" value="ECO:0007669"/>
    <property type="project" value="UniProtKB-SubCell"/>
</dbReference>
<name>A0A9D2CN08_9LACO</name>
<reference evidence="8" key="1">
    <citation type="journal article" date="2021" name="PeerJ">
        <title>Extensive microbial diversity within the chicken gut microbiome revealed by metagenomics and culture.</title>
        <authorList>
            <person name="Gilroy R."/>
            <person name="Ravi A."/>
            <person name="Getino M."/>
            <person name="Pursley I."/>
            <person name="Horton D.L."/>
            <person name="Alikhan N.F."/>
            <person name="Baker D."/>
            <person name="Gharbi K."/>
            <person name="Hall N."/>
            <person name="Watson M."/>
            <person name="Adriaenssens E.M."/>
            <person name="Foster-Nyarko E."/>
            <person name="Jarju S."/>
            <person name="Secka A."/>
            <person name="Antonio M."/>
            <person name="Oren A."/>
            <person name="Chaudhuri R.R."/>
            <person name="La Ragione R."/>
            <person name="Hildebrand F."/>
            <person name="Pallen M.J."/>
        </authorList>
    </citation>
    <scope>NUCLEOTIDE SEQUENCE</scope>
    <source>
        <strain evidence="8">3204</strain>
    </source>
</reference>
<feature type="transmembrane region" description="Helical" evidence="6">
    <location>
        <begin position="164"/>
        <end position="185"/>
    </location>
</feature>
<evidence type="ECO:0000313" key="9">
    <source>
        <dbReference type="Proteomes" id="UP000824013"/>
    </source>
</evidence>
<accession>A0A9D2CN08</accession>
<feature type="transmembrane region" description="Helical" evidence="6">
    <location>
        <begin position="78"/>
        <end position="105"/>
    </location>
</feature>
<feature type="domain" description="Major facilitator superfamily (MFS) profile" evidence="7">
    <location>
        <begin position="13"/>
        <end position="387"/>
    </location>
</feature>
<keyword evidence="5 6" id="KW-0472">Membrane</keyword>
<proteinExistence type="predicted"/>
<dbReference type="InterPro" id="IPR011701">
    <property type="entry name" value="MFS"/>
</dbReference>
<dbReference type="EMBL" id="DXCM01000023">
    <property type="protein sequence ID" value="HIY91951.1"/>
    <property type="molecule type" value="Genomic_DNA"/>
</dbReference>
<feature type="transmembrane region" description="Helical" evidence="6">
    <location>
        <begin position="364"/>
        <end position="382"/>
    </location>
</feature>
<gene>
    <name evidence="8" type="ORF">H9820_03270</name>
</gene>